<keyword evidence="3" id="KW-1185">Reference proteome</keyword>
<gene>
    <name evidence="2" type="ORF">PAL_GLEAN10012663</name>
</gene>
<dbReference type="Proteomes" id="UP000010552">
    <property type="component" value="Unassembled WGS sequence"/>
</dbReference>
<protein>
    <submittedName>
        <fullName evidence="2">Nucleus accumbens-associated protein 2</fullName>
    </submittedName>
</protein>
<evidence type="ECO:0000256" key="1">
    <source>
        <dbReference type="SAM" id="MobiDB-lite"/>
    </source>
</evidence>
<evidence type="ECO:0000313" key="3">
    <source>
        <dbReference type="Proteomes" id="UP000010552"/>
    </source>
</evidence>
<dbReference type="AlphaFoldDB" id="L5K784"/>
<feature type="region of interest" description="Disordered" evidence="1">
    <location>
        <begin position="57"/>
        <end position="102"/>
    </location>
</feature>
<proteinExistence type="predicted"/>
<evidence type="ECO:0000313" key="2">
    <source>
        <dbReference type="EMBL" id="ELK07365.1"/>
    </source>
</evidence>
<sequence length="125" mass="13377">MCTNARRVRKRWLPKIKSMLPEGVEMYRTVMGASAAGMALDPELPPAAAQVLEQRLYAERRGDPANRTPSSSPWAPGRSGFASVFGGRGSGQGSSPRTGFPDLDTYVTGPGFLLVCEGLVRSGHL</sequence>
<reference evidence="3" key="1">
    <citation type="journal article" date="2013" name="Science">
        <title>Comparative analysis of bat genomes provides insight into the evolution of flight and immunity.</title>
        <authorList>
            <person name="Zhang G."/>
            <person name="Cowled C."/>
            <person name="Shi Z."/>
            <person name="Huang Z."/>
            <person name="Bishop-Lilly K.A."/>
            <person name="Fang X."/>
            <person name="Wynne J.W."/>
            <person name="Xiong Z."/>
            <person name="Baker M.L."/>
            <person name="Zhao W."/>
            <person name="Tachedjian M."/>
            <person name="Zhu Y."/>
            <person name="Zhou P."/>
            <person name="Jiang X."/>
            <person name="Ng J."/>
            <person name="Yang L."/>
            <person name="Wu L."/>
            <person name="Xiao J."/>
            <person name="Feng Y."/>
            <person name="Chen Y."/>
            <person name="Sun X."/>
            <person name="Zhang Y."/>
            <person name="Marsh G.A."/>
            <person name="Crameri G."/>
            <person name="Broder C.C."/>
            <person name="Frey K.G."/>
            <person name="Wang L.F."/>
            <person name="Wang J."/>
        </authorList>
    </citation>
    <scope>NUCLEOTIDE SEQUENCE [LARGE SCALE GENOMIC DNA]</scope>
</reference>
<dbReference type="EMBL" id="KB030979">
    <property type="protein sequence ID" value="ELK07365.1"/>
    <property type="molecule type" value="Genomic_DNA"/>
</dbReference>
<organism evidence="2 3">
    <name type="scientific">Pteropus alecto</name>
    <name type="common">Black flying fox</name>
    <dbReference type="NCBI Taxonomy" id="9402"/>
    <lineage>
        <taxon>Eukaryota</taxon>
        <taxon>Metazoa</taxon>
        <taxon>Chordata</taxon>
        <taxon>Craniata</taxon>
        <taxon>Vertebrata</taxon>
        <taxon>Euteleostomi</taxon>
        <taxon>Mammalia</taxon>
        <taxon>Eutheria</taxon>
        <taxon>Laurasiatheria</taxon>
        <taxon>Chiroptera</taxon>
        <taxon>Yinpterochiroptera</taxon>
        <taxon>Pteropodoidea</taxon>
        <taxon>Pteropodidae</taxon>
        <taxon>Pteropodinae</taxon>
        <taxon>Pteropus</taxon>
    </lineage>
</organism>
<accession>L5K784</accession>
<name>L5K784_PTEAL</name>
<dbReference type="InParanoid" id="L5K784"/>
<dbReference type="STRING" id="9402.L5K784"/>